<dbReference type="Proteomes" id="UP000631670">
    <property type="component" value="Unassembled WGS sequence"/>
</dbReference>
<name>A0ABR9HYL1_9PSEU</name>
<comment type="caution">
    <text evidence="1">The sequence shown here is derived from an EMBL/GenBank/DDBJ whole genome shotgun (WGS) entry which is preliminary data.</text>
</comment>
<proteinExistence type="predicted"/>
<protein>
    <submittedName>
        <fullName evidence="1">Uncharacterized protein</fullName>
    </submittedName>
</protein>
<evidence type="ECO:0000313" key="2">
    <source>
        <dbReference type="Proteomes" id="UP000631670"/>
    </source>
</evidence>
<sequence>MTISDGRQVLVDPAMPHEEIARLHGVDRVVLMPDVAFCPAVHLDGPLAGERGYAVNDLGSRGTSLLPPFRPGGPGAVYEVARLADDDHPAELRFVGYRTDRGDAVVTPG</sequence>
<keyword evidence="2" id="KW-1185">Reference proteome</keyword>
<organism evidence="1 2">
    <name type="scientific">Amycolatopsis lexingtonensis</name>
    <dbReference type="NCBI Taxonomy" id="218822"/>
    <lineage>
        <taxon>Bacteria</taxon>
        <taxon>Bacillati</taxon>
        <taxon>Actinomycetota</taxon>
        <taxon>Actinomycetes</taxon>
        <taxon>Pseudonocardiales</taxon>
        <taxon>Pseudonocardiaceae</taxon>
        <taxon>Amycolatopsis</taxon>
    </lineage>
</organism>
<gene>
    <name evidence="1" type="ORF">H4696_003120</name>
</gene>
<reference evidence="1 2" key="1">
    <citation type="submission" date="2020-10" db="EMBL/GenBank/DDBJ databases">
        <title>Sequencing the genomes of 1000 actinobacteria strains.</title>
        <authorList>
            <person name="Klenk H.-P."/>
        </authorList>
    </citation>
    <scope>NUCLEOTIDE SEQUENCE [LARGE SCALE GENOMIC DNA]</scope>
    <source>
        <strain evidence="1 2">DSM 44653</strain>
    </source>
</reference>
<accession>A0ABR9HYL1</accession>
<evidence type="ECO:0000313" key="1">
    <source>
        <dbReference type="EMBL" id="MBE1496020.1"/>
    </source>
</evidence>
<dbReference type="EMBL" id="JADBEG010000001">
    <property type="protein sequence ID" value="MBE1496020.1"/>
    <property type="molecule type" value="Genomic_DNA"/>
</dbReference>
<dbReference type="RefSeq" id="WP_086861631.1">
    <property type="nucleotide sequence ID" value="NZ_JADBEG010000001.1"/>
</dbReference>